<accession>A0ABS6A2Z8</accession>
<dbReference type="InterPro" id="IPR025511">
    <property type="entry name" value="DUF4398"/>
</dbReference>
<reference evidence="4 5" key="1">
    <citation type="submission" date="2021-05" db="EMBL/GenBank/DDBJ databases">
        <title>Draft genomes of bacteria isolated from model marine particles.</title>
        <authorList>
            <person name="Datta M.S."/>
            <person name="Schwartzman J.A."/>
            <person name="Enke T.N."/>
            <person name="Saavedra J."/>
            <person name="Cermak N."/>
            <person name="Cordero O.X."/>
        </authorList>
    </citation>
    <scope>NUCLEOTIDE SEQUENCE [LARGE SCALE GENOMIC DNA]</scope>
    <source>
        <strain evidence="4 5">D2M19</strain>
    </source>
</reference>
<feature type="coiled-coil region" evidence="2">
    <location>
        <begin position="48"/>
        <end position="151"/>
    </location>
</feature>
<comment type="caution">
    <text evidence="4">The sequence shown here is derived from an EMBL/GenBank/DDBJ whole genome shotgun (WGS) entry which is preliminary data.</text>
</comment>
<evidence type="ECO:0000313" key="4">
    <source>
        <dbReference type="EMBL" id="MBU2872430.1"/>
    </source>
</evidence>
<dbReference type="Pfam" id="PF00691">
    <property type="entry name" value="OmpA"/>
    <property type="match status" value="1"/>
</dbReference>
<keyword evidence="2" id="KW-0175">Coiled coil</keyword>
<dbReference type="RefSeq" id="WP_216006365.1">
    <property type="nucleotide sequence ID" value="NZ_JAHKPV010000001.1"/>
</dbReference>
<gene>
    <name evidence="4" type="ORF">KO508_00290</name>
</gene>
<dbReference type="CDD" id="cd07185">
    <property type="entry name" value="OmpA_C-like"/>
    <property type="match status" value="1"/>
</dbReference>
<dbReference type="PANTHER" id="PTHR30329:SF21">
    <property type="entry name" value="LIPOPROTEIN YIAD-RELATED"/>
    <property type="match status" value="1"/>
</dbReference>
<name>A0ABS6A2Z8_9GAMM</name>
<keyword evidence="5" id="KW-1185">Reference proteome</keyword>
<dbReference type="Pfam" id="PF14346">
    <property type="entry name" value="DUF4398"/>
    <property type="match status" value="1"/>
</dbReference>
<sequence>MNKRNITLGVAVGLSVMISGCATTPPENAMVTEARASYAKIQNDPDVARSGNRQLRNARDELQRAEYLLEEGKDTVRIEHAAYLANRHAEIANEQGQRARLQKQIDSAEERRRVLTLEQRSSEAQRAQMEAEQARREAEMLRKQMEELQAERTDRGMVLTLGDVLFDLNKADLKSSGEQTVARLAQFMKEYEKRRVRVEGYTDSTGDESYNQQLSERRAQAVRDELVAQGIDRRRVEVRGFGEQYPVASNDTGVGRQQNRRVEIVISDKDGNIETRGN</sequence>
<dbReference type="InterPro" id="IPR050330">
    <property type="entry name" value="Bact_OuterMem_StrucFunc"/>
</dbReference>
<dbReference type="PROSITE" id="PS51123">
    <property type="entry name" value="OMPA_2"/>
    <property type="match status" value="1"/>
</dbReference>
<keyword evidence="1" id="KW-0472">Membrane</keyword>
<proteinExistence type="predicted"/>
<evidence type="ECO:0000313" key="5">
    <source>
        <dbReference type="Proteomes" id="UP000753376"/>
    </source>
</evidence>
<organism evidence="4 5">
    <name type="scientific">Marinobacter salexigens</name>
    <dbReference type="NCBI Taxonomy" id="1925763"/>
    <lineage>
        <taxon>Bacteria</taxon>
        <taxon>Pseudomonadati</taxon>
        <taxon>Pseudomonadota</taxon>
        <taxon>Gammaproteobacteria</taxon>
        <taxon>Pseudomonadales</taxon>
        <taxon>Marinobacteraceae</taxon>
        <taxon>Marinobacter</taxon>
    </lineage>
</organism>
<dbReference type="InterPro" id="IPR006665">
    <property type="entry name" value="OmpA-like"/>
</dbReference>
<feature type="domain" description="OmpA-like" evidence="3">
    <location>
        <begin position="153"/>
        <end position="270"/>
    </location>
</feature>
<dbReference type="PROSITE" id="PS51257">
    <property type="entry name" value="PROKAR_LIPOPROTEIN"/>
    <property type="match status" value="1"/>
</dbReference>
<evidence type="ECO:0000256" key="1">
    <source>
        <dbReference type="PROSITE-ProRule" id="PRU00473"/>
    </source>
</evidence>
<evidence type="ECO:0000259" key="3">
    <source>
        <dbReference type="PROSITE" id="PS51123"/>
    </source>
</evidence>
<dbReference type="EMBL" id="JAHKPV010000001">
    <property type="protein sequence ID" value="MBU2872430.1"/>
    <property type="molecule type" value="Genomic_DNA"/>
</dbReference>
<dbReference type="Proteomes" id="UP000753376">
    <property type="component" value="Unassembled WGS sequence"/>
</dbReference>
<protein>
    <submittedName>
        <fullName evidence="4">OmpA family protein</fullName>
    </submittedName>
</protein>
<evidence type="ECO:0000256" key="2">
    <source>
        <dbReference type="SAM" id="Coils"/>
    </source>
</evidence>
<dbReference type="PANTHER" id="PTHR30329">
    <property type="entry name" value="STATOR ELEMENT OF FLAGELLAR MOTOR COMPLEX"/>
    <property type="match status" value="1"/>
</dbReference>